<evidence type="ECO:0000313" key="12">
    <source>
        <dbReference type="Proteomes" id="UP000002280"/>
    </source>
</evidence>
<dbReference type="Pfam" id="PF22705">
    <property type="entry name" value="C2-set_3"/>
    <property type="match status" value="1"/>
</dbReference>
<keyword evidence="5 8" id="KW-1133">Transmembrane helix</keyword>
<dbReference type="InterPro" id="IPR007110">
    <property type="entry name" value="Ig-like_dom"/>
</dbReference>
<dbReference type="InParanoid" id="A0A5F8GVR9"/>
<dbReference type="PROSITE" id="PS50188">
    <property type="entry name" value="B302_SPRY"/>
    <property type="match status" value="1"/>
</dbReference>
<dbReference type="Proteomes" id="UP000002280">
    <property type="component" value="Chromosome 1"/>
</dbReference>
<dbReference type="InterPro" id="IPR003877">
    <property type="entry name" value="SPRY_dom"/>
</dbReference>
<dbReference type="SUPFAM" id="SSF48726">
    <property type="entry name" value="Immunoglobulin"/>
    <property type="match status" value="2"/>
</dbReference>
<evidence type="ECO:0000259" key="9">
    <source>
        <dbReference type="PROSITE" id="PS50188"/>
    </source>
</evidence>
<keyword evidence="6 8" id="KW-0472">Membrane</keyword>
<evidence type="ECO:0000256" key="5">
    <source>
        <dbReference type="ARBA" id="ARBA00022989"/>
    </source>
</evidence>
<dbReference type="FunFam" id="2.60.120.920:FF:000073">
    <property type="entry name" value="Butyrophilin like 3"/>
    <property type="match status" value="1"/>
</dbReference>
<evidence type="ECO:0000256" key="3">
    <source>
        <dbReference type="ARBA" id="ARBA00022692"/>
    </source>
</evidence>
<dbReference type="InterPro" id="IPR013783">
    <property type="entry name" value="Ig-like_fold"/>
</dbReference>
<dbReference type="InterPro" id="IPR001870">
    <property type="entry name" value="B30.2/SPRY"/>
</dbReference>
<dbReference type="InterPro" id="IPR003879">
    <property type="entry name" value="Butyrophylin_SPRY"/>
</dbReference>
<dbReference type="Pfam" id="PF00622">
    <property type="entry name" value="SPRY"/>
    <property type="match status" value="1"/>
</dbReference>
<dbReference type="GO" id="GO:0009897">
    <property type="term" value="C:external side of plasma membrane"/>
    <property type="evidence" value="ECO:0000318"/>
    <property type="project" value="GO_Central"/>
</dbReference>
<dbReference type="InterPro" id="IPR006574">
    <property type="entry name" value="PRY"/>
</dbReference>
<feature type="domain" description="Ig-like" evidence="10">
    <location>
        <begin position="169"/>
        <end position="254"/>
    </location>
</feature>
<gene>
    <name evidence="11" type="primary">LOC107650783</name>
</gene>
<dbReference type="Bgee" id="ENSMODG00000010314">
    <property type="expression patterns" value="Expressed in liver and 3 other cell types or tissues"/>
</dbReference>
<dbReference type="GO" id="GO:0050852">
    <property type="term" value="P:T cell receptor signaling pathway"/>
    <property type="evidence" value="ECO:0000318"/>
    <property type="project" value="GO_Central"/>
</dbReference>
<evidence type="ECO:0000259" key="10">
    <source>
        <dbReference type="PROSITE" id="PS50835"/>
    </source>
</evidence>
<dbReference type="InterPro" id="IPR050504">
    <property type="entry name" value="IgSF_BTN/MOG"/>
</dbReference>
<keyword evidence="12" id="KW-1185">Reference proteome</keyword>
<comment type="subcellular location">
    <subcellularLocation>
        <location evidence="1">Membrane</location>
        <topology evidence="1">Single-pass type I membrane protein</topology>
    </subcellularLocation>
</comment>
<dbReference type="Gene3D" id="2.60.120.920">
    <property type="match status" value="1"/>
</dbReference>
<name>A0A5F8GVR9_MONDO</name>
<dbReference type="InterPro" id="IPR013320">
    <property type="entry name" value="ConA-like_dom_sf"/>
</dbReference>
<comment type="similarity">
    <text evidence="2">Belongs to the immunoglobulin superfamily. BTN/MOG family.</text>
</comment>
<feature type="domain" description="B30.2/SPRY" evidence="9">
    <location>
        <begin position="298"/>
        <end position="499"/>
    </location>
</feature>
<dbReference type="Gene3D" id="2.60.40.10">
    <property type="entry name" value="Immunoglobulins"/>
    <property type="match status" value="2"/>
</dbReference>
<dbReference type="SMART" id="SM00449">
    <property type="entry name" value="SPRY"/>
    <property type="match status" value="1"/>
</dbReference>
<keyword evidence="7" id="KW-0393">Immunoglobulin domain</keyword>
<dbReference type="InterPro" id="IPR053896">
    <property type="entry name" value="BTN3A2-like_Ig-C"/>
</dbReference>
<keyword evidence="4" id="KW-0732">Signal</keyword>
<proteinExistence type="inferred from homology"/>
<dbReference type="Pfam" id="PF07686">
    <property type="entry name" value="V-set"/>
    <property type="match status" value="1"/>
</dbReference>
<reference evidence="11" key="3">
    <citation type="submission" date="2025-09" db="UniProtKB">
        <authorList>
            <consortium name="Ensembl"/>
        </authorList>
    </citation>
    <scope>IDENTIFICATION</scope>
</reference>
<dbReference type="PRINTS" id="PR01407">
    <property type="entry name" value="BUTYPHLNCDUF"/>
</dbReference>
<evidence type="ECO:0000256" key="8">
    <source>
        <dbReference type="SAM" id="Phobius"/>
    </source>
</evidence>
<evidence type="ECO:0000256" key="4">
    <source>
        <dbReference type="ARBA" id="ARBA00022729"/>
    </source>
</evidence>
<dbReference type="PANTHER" id="PTHR24100:SF153">
    <property type="entry name" value="IG-LIKE DOMAIN-CONTAINING PROTEIN"/>
    <property type="match status" value="1"/>
</dbReference>
<reference evidence="11" key="2">
    <citation type="submission" date="2025-08" db="UniProtKB">
        <authorList>
            <consortium name="Ensembl"/>
        </authorList>
    </citation>
    <scope>IDENTIFICATION</scope>
</reference>
<dbReference type="GO" id="GO:0001817">
    <property type="term" value="P:regulation of cytokine production"/>
    <property type="evidence" value="ECO:0000318"/>
    <property type="project" value="GO_Central"/>
</dbReference>
<evidence type="ECO:0000313" key="11">
    <source>
        <dbReference type="Ensembl" id="ENSMODP00000051612.1"/>
    </source>
</evidence>
<dbReference type="CDD" id="cd13733">
    <property type="entry name" value="SPRY_PRY_C-I_1"/>
    <property type="match status" value="1"/>
</dbReference>
<evidence type="ECO:0000256" key="6">
    <source>
        <dbReference type="ARBA" id="ARBA00023136"/>
    </source>
</evidence>
<dbReference type="InterPro" id="IPR043136">
    <property type="entry name" value="B30.2/SPRY_sf"/>
</dbReference>
<dbReference type="CDD" id="cd05713">
    <property type="entry name" value="IgV_MOG_like"/>
    <property type="match status" value="1"/>
</dbReference>
<dbReference type="SUPFAM" id="SSF49899">
    <property type="entry name" value="Concanavalin A-like lectins/glucanases"/>
    <property type="match status" value="1"/>
</dbReference>
<dbReference type="FunCoup" id="A0A5F8GVR9">
    <property type="interactions" value="115"/>
</dbReference>
<dbReference type="FunFam" id="2.60.40.10:FF:000088">
    <property type="entry name" value="Butyrophilin subfamily 1 member A1"/>
    <property type="match status" value="1"/>
</dbReference>
<dbReference type="SMART" id="SM00589">
    <property type="entry name" value="PRY"/>
    <property type="match status" value="1"/>
</dbReference>
<dbReference type="InterPro" id="IPR036179">
    <property type="entry name" value="Ig-like_dom_sf"/>
</dbReference>
<organism evidence="11 12">
    <name type="scientific">Monodelphis domestica</name>
    <name type="common">Gray short-tailed opossum</name>
    <dbReference type="NCBI Taxonomy" id="13616"/>
    <lineage>
        <taxon>Eukaryota</taxon>
        <taxon>Metazoa</taxon>
        <taxon>Chordata</taxon>
        <taxon>Craniata</taxon>
        <taxon>Vertebrata</taxon>
        <taxon>Euteleostomi</taxon>
        <taxon>Mammalia</taxon>
        <taxon>Metatheria</taxon>
        <taxon>Didelphimorphia</taxon>
        <taxon>Didelphidae</taxon>
        <taxon>Monodelphis</taxon>
    </lineage>
</organism>
<dbReference type="Ensembl" id="ENSMODT00000072163.1">
    <property type="protein sequence ID" value="ENSMODP00000051612.1"/>
    <property type="gene ID" value="ENSMODG00000010314.4"/>
</dbReference>
<keyword evidence="3 8" id="KW-0812">Transmembrane</keyword>
<dbReference type="FunFam" id="2.60.40.10:FF:000208">
    <property type="entry name" value="Butyrophilin subfamily 1 member A1"/>
    <property type="match status" value="1"/>
</dbReference>
<dbReference type="InterPro" id="IPR013106">
    <property type="entry name" value="Ig_V-set"/>
</dbReference>
<dbReference type="GO" id="GO:0005102">
    <property type="term" value="F:signaling receptor binding"/>
    <property type="evidence" value="ECO:0000318"/>
    <property type="project" value="GO_Central"/>
</dbReference>
<reference evidence="11 12" key="1">
    <citation type="journal article" date="2007" name="Nature">
        <title>Genome of the marsupial Monodelphis domestica reveals innovation in non-coding sequences.</title>
        <authorList>
            <person name="Mikkelsen T.S."/>
            <person name="Wakefield M.J."/>
            <person name="Aken B."/>
            <person name="Amemiya C.T."/>
            <person name="Chang J.L."/>
            <person name="Duke S."/>
            <person name="Garber M."/>
            <person name="Gentles A.J."/>
            <person name="Goodstadt L."/>
            <person name="Heger A."/>
            <person name="Jurka J."/>
            <person name="Kamal M."/>
            <person name="Mauceli E."/>
            <person name="Searle S.M."/>
            <person name="Sharpe T."/>
            <person name="Baker M.L."/>
            <person name="Batzer M.A."/>
            <person name="Benos P.V."/>
            <person name="Belov K."/>
            <person name="Clamp M."/>
            <person name="Cook A."/>
            <person name="Cuff J."/>
            <person name="Das R."/>
            <person name="Davidow L."/>
            <person name="Deakin J.E."/>
            <person name="Fazzari M.J."/>
            <person name="Glass J.L."/>
            <person name="Grabherr M."/>
            <person name="Greally J.M."/>
            <person name="Gu W."/>
            <person name="Hore T.A."/>
            <person name="Huttley G.A."/>
            <person name="Kleber M."/>
            <person name="Jirtle R.L."/>
            <person name="Koina E."/>
            <person name="Lee J.T."/>
            <person name="Mahony S."/>
            <person name="Marra M.A."/>
            <person name="Miller R.D."/>
            <person name="Nicholls R.D."/>
            <person name="Oda M."/>
            <person name="Papenfuss A.T."/>
            <person name="Parra Z.E."/>
            <person name="Pollock D.D."/>
            <person name="Ray D.A."/>
            <person name="Schein J.E."/>
            <person name="Speed T.P."/>
            <person name="Thompson K."/>
            <person name="VandeBerg J.L."/>
            <person name="Wade C.M."/>
            <person name="Walker J.A."/>
            <person name="Waters P.D."/>
            <person name="Webber C."/>
            <person name="Weidman J.R."/>
            <person name="Xie X."/>
            <person name="Zody M.C."/>
            <person name="Baldwin J."/>
            <person name="Abdouelleil A."/>
            <person name="Abdulkadir J."/>
            <person name="Abebe A."/>
            <person name="Abera B."/>
            <person name="Abreu J."/>
            <person name="Acer S.C."/>
            <person name="Aftuck L."/>
            <person name="Alexander A."/>
            <person name="An P."/>
            <person name="Anderson E."/>
            <person name="Anderson S."/>
            <person name="Arachi H."/>
            <person name="Azer M."/>
            <person name="Bachantsang P."/>
            <person name="Barry A."/>
            <person name="Bayul T."/>
            <person name="Berlin A."/>
            <person name="Bessette D."/>
            <person name="Bloom T."/>
            <person name="Bloom T."/>
            <person name="Boguslavskiy L."/>
            <person name="Bonnet C."/>
            <person name="Boukhgalter B."/>
            <person name="Bourzgui I."/>
            <person name="Brown A."/>
            <person name="Cahill P."/>
            <person name="Channer S."/>
            <person name="Cheshatsang Y."/>
            <person name="Chuda L."/>
            <person name="Citroen M."/>
            <person name="Collymore A."/>
            <person name="Cooke P."/>
            <person name="Costello M."/>
            <person name="D'Aco K."/>
            <person name="Daza R."/>
            <person name="De Haan G."/>
            <person name="DeGray S."/>
            <person name="DeMaso C."/>
            <person name="Dhargay N."/>
            <person name="Dooley K."/>
            <person name="Dooley E."/>
            <person name="Doricent M."/>
            <person name="Dorje P."/>
            <person name="Dorjee K."/>
            <person name="Dupes A."/>
            <person name="Elong R."/>
            <person name="Falk J."/>
            <person name="Farina A."/>
            <person name="Faro S."/>
            <person name="Ferguson D."/>
            <person name="Fisher S."/>
            <person name="Foley C.D."/>
            <person name="Franke A."/>
            <person name="Friedrich D."/>
            <person name="Gadbois L."/>
            <person name="Gearin G."/>
            <person name="Gearin C.R."/>
            <person name="Giannoukos G."/>
            <person name="Goode T."/>
            <person name="Graham J."/>
            <person name="Grandbois E."/>
            <person name="Grewal S."/>
            <person name="Gyaltsen K."/>
            <person name="Hafez N."/>
            <person name="Hagos B."/>
            <person name="Hall J."/>
            <person name="Henson C."/>
            <person name="Hollinger A."/>
            <person name="Honan T."/>
            <person name="Huard M.D."/>
            <person name="Hughes L."/>
            <person name="Hurhula B."/>
            <person name="Husby M.E."/>
            <person name="Kamat A."/>
            <person name="Kanga B."/>
            <person name="Kashin S."/>
            <person name="Khazanovich D."/>
            <person name="Kisner P."/>
            <person name="Lance K."/>
            <person name="Lara M."/>
            <person name="Lee W."/>
            <person name="Lennon N."/>
            <person name="Letendre F."/>
            <person name="LeVine R."/>
            <person name="Lipovsky A."/>
            <person name="Liu X."/>
            <person name="Liu J."/>
            <person name="Liu S."/>
            <person name="Lokyitsang T."/>
            <person name="Lokyitsang Y."/>
            <person name="Lubonja R."/>
            <person name="Lui A."/>
            <person name="MacDonald P."/>
            <person name="Magnisalis V."/>
            <person name="Maru K."/>
            <person name="Matthews C."/>
            <person name="McCusker W."/>
            <person name="McDonough S."/>
            <person name="Mehta T."/>
            <person name="Meldrim J."/>
            <person name="Meneus L."/>
            <person name="Mihai O."/>
            <person name="Mihalev A."/>
            <person name="Mihova T."/>
            <person name="Mittelman R."/>
            <person name="Mlenga V."/>
            <person name="Montmayeur A."/>
            <person name="Mulrain L."/>
            <person name="Navidi A."/>
            <person name="Naylor J."/>
            <person name="Negash T."/>
            <person name="Nguyen T."/>
            <person name="Nguyen N."/>
            <person name="Nicol R."/>
            <person name="Norbu C."/>
            <person name="Norbu N."/>
            <person name="Novod N."/>
            <person name="O'Neill B."/>
            <person name="Osman S."/>
            <person name="Markiewicz E."/>
            <person name="Oyono O.L."/>
            <person name="Patti C."/>
            <person name="Phunkhang P."/>
            <person name="Pierre F."/>
            <person name="Priest M."/>
            <person name="Raghuraman S."/>
            <person name="Rege F."/>
            <person name="Reyes R."/>
            <person name="Rise C."/>
            <person name="Rogov P."/>
            <person name="Ross K."/>
            <person name="Ryan E."/>
            <person name="Settipalli S."/>
            <person name="Shea T."/>
            <person name="Sherpa N."/>
            <person name="Shi L."/>
            <person name="Shih D."/>
            <person name="Sparrow T."/>
            <person name="Spaulding J."/>
            <person name="Stalker J."/>
            <person name="Stange-Thomann N."/>
            <person name="Stavropoulos S."/>
            <person name="Stone C."/>
            <person name="Strader C."/>
            <person name="Tesfaye S."/>
            <person name="Thomson T."/>
            <person name="Thoulutsang Y."/>
            <person name="Thoulutsang D."/>
            <person name="Topham K."/>
            <person name="Topping I."/>
            <person name="Tsamla T."/>
            <person name="Vassiliev H."/>
            <person name="Vo A."/>
            <person name="Wangchuk T."/>
            <person name="Wangdi T."/>
            <person name="Weiand M."/>
            <person name="Wilkinson J."/>
            <person name="Wilson A."/>
            <person name="Yadav S."/>
            <person name="Young G."/>
            <person name="Yu Q."/>
            <person name="Zembek L."/>
            <person name="Zhong D."/>
            <person name="Zimmer A."/>
            <person name="Zwirko Z."/>
            <person name="Jaffe D.B."/>
            <person name="Alvarez P."/>
            <person name="Brockman W."/>
            <person name="Butler J."/>
            <person name="Chin C."/>
            <person name="Gnerre S."/>
            <person name="MacCallum I."/>
            <person name="Graves J.A."/>
            <person name="Ponting C.P."/>
            <person name="Breen M."/>
            <person name="Samollow P.B."/>
            <person name="Lander E.S."/>
            <person name="Lindblad-Toh K."/>
        </authorList>
    </citation>
    <scope>NUCLEOTIDE SEQUENCE [LARGE SCALE GENOMIC DNA]</scope>
</reference>
<protein>
    <submittedName>
        <fullName evidence="11">Butyrophilin-like protein 3</fullName>
    </submittedName>
</protein>
<dbReference type="PROSITE" id="PS50835">
    <property type="entry name" value="IG_LIKE"/>
    <property type="match status" value="1"/>
</dbReference>
<dbReference type="AlphaFoldDB" id="A0A5F8GVR9"/>
<evidence type="ECO:0000256" key="7">
    <source>
        <dbReference type="ARBA" id="ARBA00023319"/>
    </source>
</evidence>
<dbReference type="PANTHER" id="PTHR24100">
    <property type="entry name" value="BUTYROPHILIN"/>
    <property type="match status" value="1"/>
</dbReference>
<dbReference type="GeneTree" id="ENSGT01120000271914"/>
<accession>A0A5F8GVR9</accession>
<feature type="transmembrane region" description="Helical" evidence="8">
    <location>
        <begin position="264"/>
        <end position="286"/>
    </location>
</feature>
<evidence type="ECO:0000256" key="2">
    <source>
        <dbReference type="ARBA" id="ARBA00007591"/>
    </source>
</evidence>
<dbReference type="STRING" id="13616.ENSMODP00000051612"/>
<sequence length="540" mass="62175">MNLLLALRNRSTNMLNVLALLCPIQVFHNFEHHFLLISILSLIELASGQFQVIGPNNPIQALIGEDVLFSCHISPKMNVKNMEVRFFRNQFSSVLLLYKDGKEIDERQMQEYQGRTQFMQDAITEGTVSLKLKNIVSSDMAKYGCWFSSKTFYEEYTWELQVVALGSTPLISLEGNRDGGILLVCQSSGWLPQPKIQWRYDPDQYLLLNYTVNQDDHGLFSIKTTLTIKEHSNKNISCLVLNLALGQMKESRLQIADHFYQITFWRNAFIIMMLPFLAALIFLFCTNKKQGKIKKKLELMEKLKEAEWITATEHAVEVTLDPDTAHHKLHVSEDQKSVTHEDGVIYEDNGLENNIRFQFPCVMASQSFSSGKHYWEVEVGKMKKWYLGVCWNDVTREKEKVMFSPDKGYWILGLWNKSEYFTYTPYRKALRFSVEPHRVGVFINYEAKEISFFNVNDRSHIYTFTNCDFKGKALYPCFCPHKSDSPEHPIPMSISTVLLSMSSENDNSEGTILSSSNDDDSGLQMTACLLPSISCHPKRL</sequence>
<dbReference type="Pfam" id="PF13765">
    <property type="entry name" value="PRY"/>
    <property type="match status" value="1"/>
</dbReference>
<evidence type="ECO:0000256" key="1">
    <source>
        <dbReference type="ARBA" id="ARBA00004479"/>
    </source>
</evidence>